<evidence type="ECO:0000313" key="3">
    <source>
        <dbReference type="Proteomes" id="UP000602510"/>
    </source>
</evidence>
<evidence type="ECO:0000256" key="1">
    <source>
        <dbReference type="SAM" id="MobiDB-lite"/>
    </source>
</evidence>
<feature type="compositionally biased region" description="Polar residues" evidence="1">
    <location>
        <begin position="1"/>
        <end position="11"/>
    </location>
</feature>
<protein>
    <submittedName>
        <fullName evidence="2">Uncharacterized protein</fullName>
    </submittedName>
</protein>
<proteinExistence type="predicted"/>
<dbReference type="EMBL" id="WSZM01000481">
    <property type="protein sequence ID" value="KAF4032510.1"/>
    <property type="molecule type" value="Genomic_DNA"/>
</dbReference>
<gene>
    <name evidence="2" type="ORF">GN244_ATG15576</name>
</gene>
<accession>A0A833WFS5</accession>
<organism evidence="2 3">
    <name type="scientific">Phytophthora infestans</name>
    <name type="common">Potato late blight agent</name>
    <name type="synonym">Botrytis infestans</name>
    <dbReference type="NCBI Taxonomy" id="4787"/>
    <lineage>
        <taxon>Eukaryota</taxon>
        <taxon>Sar</taxon>
        <taxon>Stramenopiles</taxon>
        <taxon>Oomycota</taxon>
        <taxon>Peronosporomycetes</taxon>
        <taxon>Peronosporales</taxon>
        <taxon>Peronosporaceae</taxon>
        <taxon>Phytophthora</taxon>
    </lineage>
</organism>
<keyword evidence="3" id="KW-1185">Reference proteome</keyword>
<evidence type="ECO:0000313" key="2">
    <source>
        <dbReference type="EMBL" id="KAF4032510.1"/>
    </source>
</evidence>
<feature type="region of interest" description="Disordered" evidence="1">
    <location>
        <begin position="1"/>
        <end position="75"/>
    </location>
</feature>
<dbReference type="Proteomes" id="UP000602510">
    <property type="component" value="Unassembled WGS sequence"/>
</dbReference>
<sequence length="75" mass="8191">MKQNGIQQGRSTECEVRQQNRKLKEDQISGDATNGKDVQEVTKPMATSGADSLEECGSVWLPRQPGRTVSGQLAM</sequence>
<comment type="caution">
    <text evidence="2">The sequence shown here is derived from an EMBL/GenBank/DDBJ whole genome shotgun (WGS) entry which is preliminary data.</text>
</comment>
<name>A0A833WFS5_PHYIN</name>
<feature type="compositionally biased region" description="Basic and acidic residues" evidence="1">
    <location>
        <begin position="12"/>
        <end position="27"/>
    </location>
</feature>
<reference evidence="2" key="1">
    <citation type="submission" date="2020-04" db="EMBL/GenBank/DDBJ databases">
        <title>Hybrid Assembly of Korean Phytophthora infestans isolates.</title>
        <authorList>
            <person name="Prokchorchik M."/>
            <person name="Lee Y."/>
            <person name="Seo J."/>
            <person name="Cho J.-H."/>
            <person name="Park Y.-E."/>
            <person name="Jang D.-C."/>
            <person name="Im J.-S."/>
            <person name="Choi J.-G."/>
            <person name="Park H.-J."/>
            <person name="Lee G.-B."/>
            <person name="Lee Y.-G."/>
            <person name="Hong S.-Y."/>
            <person name="Cho K."/>
            <person name="Sohn K.H."/>
        </authorList>
    </citation>
    <scope>NUCLEOTIDE SEQUENCE</scope>
    <source>
        <strain evidence="2">KR_1_A1</strain>
    </source>
</reference>
<dbReference type="AlphaFoldDB" id="A0A833WFS5"/>